<dbReference type="Gene3D" id="3.40.50.300">
    <property type="entry name" value="P-loop containing nucleotide triphosphate hydrolases"/>
    <property type="match status" value="2"/>
</dbReference>
<dbReference type="PROSITE" id="PS50103">
    <property type="entry name" value="ZF_C3H1"/>
    <property type="match status" value="1"/>
</dbReference>
<keyword evidence="4" id="KW-0378">Hydrolase</keyword>
<feature type="domain" description="C3H1-type" evidence="10">
    <location>
        <begin position="915"/>
        <end position="943"/>
    </location>
</feature>
<dbReference type="EC" id="3.6.4.13" evidence="1"/>
<evidence type="ECO:0000313" key="11">
    <source>
        <dbReference type="Ensembl" id="ENSCSEP00000002625.1"/>
    </source>
</evidence>
<keyword evidence="8" id="KW-0862">Zinc</keyword>
<dbReference type="STRING" id="244447.ENSCSEP00000002625"/>
<feature type="zinc finger region" description="C3H1-type" evidence="8">
    <location>
        <begin position="915"/>
        <end position="943"/>
    </location>
</feature>
<accession>A0A3P8UQT6</accession>
<evidence type="ECO:0000256" key="1">
    <source>
        <dbReference type="ARBA" id="ARBA00012552"/>
    </source>
</evidence>
<dbReference type="GO" id="GO:0016787">
    <property type="term" value="F:hydrolase activity"/>
    <property type="evidence" value="ECO:0007669"/>
    <property type="project" value="UniProtKB-KW"/>
</dbReference>
<feature type="region of interest" description="Disordered" evidence="9">
    <location>
        <begin position="345"/>
        <end position="433"/>
    </location>
</feature>
<dbReference type="Proteomes" id="UP000265120">
    <property type="component" value="Chromosome 6"/>
</dbReference>
<dbReference type="GO" id="GO:0008270">
    <property type="term" value="F:zinc ion binding"/>
    <property type="evidence" value="ECO:0007669"/>
    <property type="project" value="UniProtKB-KW"/>
</dbReference>
<evidence type="ECO:0000313" key="12">
    <source>
        <dbReference type="Proteomes" id="UP000265120"/>
    </source>
</evidence>
<feature type="compositionally biased region" description="Basic and acidic residues" evidence="9">
    <location>
        <begin position="412"/>
        <end position="427"/>
    </location>
</feature>
<protein>
    <recommendedName>
        <fullName evidence="1">RNA helicase</fullName>
        <ecNumber evidence="1">3.6.4.13</ecNumber>
    </recommendedName>
</protein>
<dbReference type="SUPFAM" id="SSF63748">
    <property type="entry name" value="Tudor/PWWP/MBT"/>
    <property type="match status" value="2"/>
</dbReference>
<reference evidence="11" key="2">
    <citation type="submission" date="2025-08" db="UniProtKB">
        <authorList>
            <consortium name="Ensembl"/>
        </authorList>
    </citation>
    <scope>IDENTIFICATION</scope>
</reference>
<dbReference type="Ensembl" id="ENSCSET00000002666.1">
    <property type="protein sequence ID" value="ENSCSEP00000002625.1"/>
    <property type="gene ID" value="ENSCSEG00000001744.1"/>
</dbReference>
<comment type="catalytic activity">
    <reaction evidence="7">
        <text>ATP + H2O = ADP + phosphate + H(+)</text>
        <dbReference type="Rhea" id="RHEA:13065"/>
        <dbReference type="ChEBI" id="CHEBI:15377"/>
        <dbReference type="ChEBI" id="CHEBI:15378"/>
        <dbReference type="ChEBI" id="CHEBI:30616"/>
        <dbReference type="ChEBI" id="CHEBI:43474"/>
        <dbReference type="ChEBI" id="CHEBI:456216"/>
        <dbReference type="EC" id="3.6.4.13"/>
    </reaction>
</comment>
<sequence length="1252" mass="138581">MSKISILKVENPSCLWGRVCHPPKGSKDKTDHYNFLAQMNLFYHNTTLDQHLLKPKLVEGEVFVVYWSMIKSWCRAVVESVITDSVSCRARCLLVDYGERLIVDKGLIRVAVKKFLELPFWVRRFQLAGIKPTTLRVSVEKAELMPSSQWDSSATLYLHNLLQASTLTEAVLFETKSDSTSIELYLTVNNIKICVNDDLVAKKFAYYNQGSGECSRSKELDRIAVTFFSSVLTQTVPDSNQTAVETPPSPVISSSPVSGLNVDWLTASSSPQGQDDVTITEADDRPTVSPQLFSVGQSGSSSQHATANVCYTSHSTDSTSTKDSNLLKFMTFLNPGCSFQQTNQSIDEHEEPNNKKSYVPTSMSCSEQEAVSSLHNGESTTGSRPLTDNTGSRPVTDLCSSEKIEATGLEVNHVENDTSGDTRRSDLSESGSTEATKMCRAEVHWACSRLLEWMNPTPLNSAPESGDEAVIPSDPMGCGVLVHSVIPIQPCTSLDDAPVTDAFRCLLRRRQYCTLSLADRYGWPAVSRGRNTIIISHSATEPLSYLPPLLSHVLLNTIFCSFTSSAGPIVVLLCPNWEKVQTVYDLLVSTRIAHALRPFILLLGIGKDEVKTVRIPKNCLLLVTTPFSLVRLMSVHCFMFLRLCHLLLDEADSLFVNAPNQMATILQHYQKVTSSEGKASCPQQLVAVAKQWSTHMVDLVTTYMPYPCVVISNPEDAALYGNVQQLILMSSESSKILELLGTLDSSPDVGQKTLIITNSAQEVENVFVAVKNKSLFCLKAHEGLTDQFDLVIKEWKKNIGHGSHVIMVTTNECLKCFGIRDATCVIHYGFPTSPKLFGSRLFCMSDNFRNLSERVLTTDQTRGRPEVTKSVLLISEKNASHVVGVLRYLQRTDALLPAQLLSFAQSVITARENLKTNRPLCSYLKSFGVCRDSSSCPDRHKFSSELDQSELPASGVIEVVPVHVKTASVFYGRVISKSDNGFESLASEMASYYVDNKPGAEEVLVGGLYAVEEDKAFHRVKILSVLDRSVCGFFRAFVRFIDVGKEEEVKCYQILQLPEKFHSLPAQAVEIIVCSVKPGDAEINWHPKATRAISQRVKGLQHRARAVFSLGNTVFVDSMVRVTQVPGMRTVINEYAVQSEILKTGLGVSNPEHLDLLRELCQEADTNSGPESSQMNGLNVDSLTLENDVRAEGDLQCNDTRINTMNKPTIQEPALQHHLDHVCDQTALSESQAADEHVNNQTMKLDLDKRVR</sequence>
<dbReference type="CDD" id="cd20435">
    <property type="entry name" value="Tudor_TDRD12_rpt2"/>
    <property type="match status" value="1"/>
</dbReference>
<evidence type="ECO:0000256" key="7">
    <source>
        <dbReference type="ARBA" id="ARBA00047984"/>
    </source>
</evidence>
<keyword evidence="8" id="KW-0479">Metal-binding</keyword>
<dbReference type="Pfam" id="PF00567">
    <property type="entry name" value="TUDOR"/>
    <property type="match status" value="1"/>
</dbReference>
<keyword evidence="3" id="KW-0547">Nucleotide-binding</keyword>
<dbReference type="GO" id="GO:0005524">
    <property type="term" value="F:ATP binding"/>
    <property type="evidence" value="ECO:0007669"/>
    <property type="project" value="UniProtKB-KW"/>
</dbReference>
<evidence type="ECO:0000256" key="8">
    <source>
        <dbReference type="PROSITE-ProRule" id="PRU00723"/>
    </source>
</evidence>
<dbReference type="InterPro" id="IPR027417">
    <property type="entry name" value="P-loop_NTPase"/>
</dbReference>
<reference evidence="11 12" key="1">
    <citation type="journal article" date="2014" name="Nat. Genet.">
        <title>Whole-genome sequence of a flatfish provides insights into ZW sex chromosome evolution and adaptation to a benthic lifestyle.</title>
        <authorList>
            <person name="Chen S."/>
            <person name="Zhang G."/>
            <person name="Shao C."/>
            <person name="Huang Q."/>
            <person name="Liu G."/>
            <person name="Zhang P."/>
            <person name="Song W."/>
            <person name="An N."/>
            <person name="Chalopin D."/>
            <person name="Volff J.N."/>
            <person name="Hong Y."/>
            <person name="Li Q."/>
            <person name="Sha Z."/>
            <person name="Zhou H."/>
            <person name="Xie M."/>
            <person name="Yu Q."/>
            <person name="Liu Y."/>
            <person name="Xiang H."/>
            <person name="Wang N."/>
            <person name="Wu K."/>
            <person name="Yang C."/>
            <person name="Zhou Q."/>
            <person name="Liao X."/>
            <person name="Yang L."/>
            <person name="Hu Q."/>
            <person name="Zhang J."/>
            <person name="Meng L."/>
            <person name="Jin L."/>
            <person name="Tian Y."/>
            <person name="Lian J."/>
            <person name="Yang J."/>
            <person name="Miao G."/>
            <person name="Liu S."/>
            <person name="Liang Z."/>
            <person name="Yan F."/>
            <person name="Li Y."/>
            <person name="Sun B."/>
            <person name="Zhang H."/>
            <person name="Zhang J."/>
            <person name="Zhu Y."/>
            <person name="Du M."/>
            <person name="Zhao Y."/>
            <person name="Schartl M."/>
            <person name="Tang Q."/>
            <person name="Wang J."/>
        </authorList>
    </citation>
    <scope>NUCLEOTIDE SEQUENCE</scope>
</reference>
<evidence type="ECO:0000256" key="3">
    <source>
        <dbReference type="ARBA" id="ARBA00022741"/>
    </source>
</evidence>
<dbReference type="FunFam" id="3.40.50.300:FF:001416">
    <property type="entry name" value="Tudor domain containing 12"/>
    <property type="match status" value="1"/>
</dbReference>
<dbReference type="InterPro" id="IPR035437">
    <property type="entry name" value="SNase_OB-fold_sf"/>
</dbReference>
<dbReference type="Gene3D" id="2.40.50.90">
    <property type="match status" value="2"/>
</dbReference>
<dbReference type="PANTHER" id="PTHR22655">
    <property type="entry name" value="ATP-DEPENDENT RNA HELICASE TDRD12-RELATED"/>
    <property type="match status" value="1"/>
</dbReference>
<dbReference type="InParanoid" id="A0A3P8UQT6"/>
<dbReference type="AlphaFoldDB" id="A0A3P8UQT6"/>
<evidence type="ECO:0000259" key="10">
    <source>
        <dbReference type="PROSITE" id="PS50103"/>
    </source>
</evidence>
<dbReference type="SUPFAM" id="SSF52540">
    <property type="entry name" value="P-loop containing nucleoside triphosphate hydrolases"/>
    <property type="match status" value="2"/>
</dbReference>
<dbReference type="Gene3D" id="2.30.30.140">
    <property type="match status" value="2"/>
</dbReference>
<dbReference type="InterPro" id="IPR000571">
    <property type="entry name" value="Znf_CCCH"/>
</dbReference>
<dbReference type="GeneTree" id="ENSGT00420000029847"/>
<evidence type="ECO:0000256" key="2">
    <source>
        <dbReference type="ARBA" id="ARBA00022737"/>
    </source>
</evidence>
<keyword evidence="6" id="KW-0067">ATP-binding</keyword>
<dbReference type="GO" id="GO:0003724">
    <property type="term" value="F:RNA helicase activity"/>
    <property type="evidence" value="ECO:0007669"/>
    <property type="project" value="UniProtKB-EC"/>
</dbReference>
<organism evidence="11 12">
    <name type="scientific">Cynoglossus semilaevis</name>
    <name type="common">Tongue sole</name>
    <dbReference type="NCBI Taxonomy" id="244447"/>
    <lineage>
        <taxon>Eukaryota</taxon>
        <taxon>Metazoa</taxon>
        <taxon>Chordata</taxon>
        <taxon>Craniata</taxon>
        <taxon>Vertebrata</taxon>
        <taxon>Euteleostomi</taxon>
        <taxon>Actinopterygii</taxon>
        <taxon>Neopterygii</taxon>
        <taxon>Teleostei</taxon>
        <taxon>Neoteleostei</taxon>
        <taxon>Acanthomorphata</taxon>
        <taxon>Carangaria</taxon>
        <taxon>Pleuronectiformes</taxon>
        <taxon>Pleuronectoidei</taxon>
        <taxon>Cynoglossidae</taxon>
        <taxon>Cynoglossinae</taxon>
        <taxon>Cynoglossus</taxon>
    </lineage>
</organism>
<proteinExistence type="predicted"/>
<keyword evidence="5" id="KW-0347">Helicase</keyword>
<name>A0A3P8UQT6_CYNSE</name>
<keyword evidence="2" id="KW-0677">Repeat</keyword>
<keyword evidence="12" id="KW-1185">Reference proteome</keyword>
<dbReference type="PANTHER" id="PTHR22655:SF2">
    <property type="entry name" value="ATP-DEPENDENT RNA HELICASE TDRD12-RELATED"/>
    <property type="match status" value="1"/>
</dbReference>
<evidence type="ECO:0000256" key="9">
    <source>
        <dbReference type="SAM" id="MobiDB-lite"/>
    </source>
</evidence>
<dbReference type="GO" id="GO:0042078">
    <property type="term" value="P:germ-line stem cell division"/>
    <property type="evidence" value="ECO:0007669"/>
    <property type="project" value="TreeGrafter"/>
</dbReference>
<evidence type="ECO:0000256" key="5">
    <source>
        <dbReference type="ARBA" id="ARBA00022806"/>
    </source>
</evidence>
<evidence type="ECO:0000256" key="4">
    <source>
        <dbReference type="ARBA" id="ARBA00022801"/>
    </source>
</evidence>
<dbReference type="OMA" id="KMHKEVV"/>
<reference evidence="11" key="3">
    <citation type="submission" date="2025-09" db="UniProtKB">
        <authorList>
            <consortium name="Ensembl"/>
        </authorList>
    </citation>
    <scope>IDENTIFICATION</scope>
</reference>
<dbReference type="InterPro" id="IPR002999">
    <property type="entry name" value="Tudor"/>
</dbReference>
<evidence type="ECO:0000256" key="6">
    <source>
        <dbReference type="ARBA" id="ARBA00022840"/>
    </source>
</evidence>
<dbReference type="SMART" id="SM00333">
    <property type="entry name" value="TUDOR"/>
    <property type="match status" value="2"/>
</dbReference>
<keyword evidence="8" id="KW-0863">Zinc-finger</keyword>
<feature type="compositionally biased region" description="Polar residues" evidence="9">
    <location>
        <begin position="355"/>
        <end position="393"/>
    </location>
</feature>